<dbReference type="SMART" id="SM00387">
    <property type="entry name" value="HATPase_c"/>
    <property type="match status" value="1"/>
</dbReference>
<dbReference type="PANTHER" id="PTHR45436">
    <property type="entry name" value="SENSOR HISTIDINE KINASE YKOH"/>
    <property type="match status" value="1"/>
</dbReference>
<dbReference type="Gene3D" id="3.30.565.10">
    <property type="entry name" value="Histidine kinase-like ATPase, C-terminal domain"/>
    <property type="match status" value="1"/>
</dbReference>
<organism evidence="12 13">
    <name type="scientific">Marilutibacter maris</name>
    <dbReference type="NCBI Taxonomy" id="1605891"/>
    <lineage>
        <taxon>Bacteria</taxon>
        <taxon>Pseudomonadati</taxon>
        <taxon>Pseudomonadota</taxon>
        <taxon>Gammaproteobacteria</taxon>
        <taxon>Lysobacterales</taxon>
        <taxon>Lysobacteraceae</taxon>
        <taxon>Marilutibacter</taxon>
    </lineage>
</organism>
<dbReference type="InterPro" id="IPR003661">
    <property type="entry name" value="HisK_dim/P_dom"/>
</dbReference>
<keyword evidence="13" id="KW-1185">Reference proteome</keyword>
<keyword evidence="5" id="KW-0808">Transferase</keyword>
<keyword evidence="9 10" id="KW-0472">Membrane</keyword>
<reference evidence="12 13" key="1">
    <citation type="submission" date="2018-05" db="EMBL/GenBank/DDBJ databases">
        <title>The complete genome of Lysobacter maris HZ9B, a marine bacterium antagonistic against terrestrial plant pathogens.</title>
        <authorList>
            <person name="Zhang X.-Q."/>
        </authorList>
    </citation>
    <scope>NUCLEOTIDE SEQUENCE [LARGE SCALE GENOMIC DNA]</scope>
    <source>
        <strain evidence="12 13">HZ9B</strain>
    </source>
</reference>
<name>A0A2U9TJ98_9GAMM</name>
<feature type="transmembrane region" description="Helical" evidence="10">
    <location>
        <begin position="12"/>
        <end position="35"/>
    </location>
</feature>
<evidence type="ECO:0000256" key="3">
    <source>
        <dbReference type="ARBA" id="ARBA00012438"/>
    </source>
</evidence>
<feature type="domain" description="Histidine kinase" evidence="11">
    <location>
        <begin position="222"/>
        <end position="425"/>
    </location>
</feature>
<comment type="catalytic activity">
    <reaction evidence="1">
        <text>ATP + protein L-histidine = ADP + protein N-phospho-L-histidine.</text>
        <dbReference type="EC" id="2.7.13.3"/>
    </reaction>
</comment>
<evidence type="ECO:0000256" key="4">
    <source>
        <dbReference type="ARBA" id="ARBA00022553"/>
    </source>
</evidence>
<dbReference type="SUPFAM" id="SSF55874">
    <property type="entry name" value="ATPase domain of HSP90 chaperone/DNA topoisomerase II/histidine kinase"/>
    <property type="match status" value="1"/>
</dbReference>
<evidence type="ECO:0000256" key="10">
    <source>
        <dbReference type="SAM" id="Phobius"/>
    </source>
</evidence>
<evidence type="ECO:0000313" key="13">
    <source>
        <dbReference type="Proteomes" id="UP000249447"/>
    </source>
</evidence>
<evidence type="ECO:0000256" key="1">
    <source>
        <dbReference type="ARBA" id="ARBA00000085"/>
    </source>
</evidence>
<dbReference type="GO" id="GO:0000155">
    <property type="term" value="F:phosphorelay sensor kinase activity"/>
    <property type="evidence" value="ECO:0007669"/>
    <property type="project" value="InterPro"/>
</dbReference>
<comment type="subcellular location">
    <subcellularLocation>
        <location evidence="2">Membrane</location>
    </subcellularLocation>
</comment>
<evidence type="ECO:0000259" key="11">
    <source>
        <dbReference type="PROSITE" id="PS50109"/>
    </source>
</evidence>
<dbReference type="CDD" id="cd00082">
    <property type="entry name" value="HisKA"/>
    <property type="match status" value="1"/>
</dbReference>
<dbReference type="OrthoDB" id="9121563at2"/>
<dbReference type="InterPro" id="IPR005467">
    <property type="entry name" value="His_kinase_dom"/>
</dbReference>
<dbReference type="KEGG" id="lmb:C9I47_2472"/>
<dbReference type="RefSeq" id="WP_111267200.1">
    <property type="nucleotide sequence ID" value="NZ_CP029843.1"/>
</dbReference>
<evidence type="ECO:0000256" key="9">
    <source>
        <dbReference type="ARBA" id="ARBA00023136"/>
    </source>
</evidence>
<keyword evidence="8 10" id="KW-1133">Transmembrane helix</keyword>
<dbReference type="AlphaFoldDB" id="A0A2U9TJ98"/>
<dbReference type="EC" id="2.7.13.3" evidence="3"/>
<evidence type="ECO:0000256" key="8">
    <source>
        <dbReference type="ARBA" id="ARBA00022989"/>
    </source>
</evidence>
<evidence type="ECO:0000256" key="5">
    <source>
        <dbReference type="ARBA" id="ARBA00022679"/>
    </source>
</evidence>
<keyword evidence="6 10" id="KW-0812">Transmembrane</keyword>
<evidence type="ECO:0000256" key="7">
    <source>
        <dbReference type="ARBA" id="ARBA00022777"/>
    </source>
</evidence>
<sequence>MSHGLPRQIKLVFVLQALISSLLIAMGIVLLGMAVRHGILHHRMQAEAEAYWSQRERDPAHPLPMTSNMESFLDLGDASRPEHTLPEGFQALSEGLHWLPSRRLSVYVDRRSEGTLYLQLAAGDIELAILLTGLSSLLLAMLTIAVISWLSYRTSKRLVSPVSWLANIVSRWDPRSPDTEAIASDELPVDAGREVRSLARALRGLAGRVEEFVTRERDFTRDASHELRTPLTVIRVAADLMLADPEASVQTRRSLSRIQRAGRDMESVIEAFLILAREAEIAPQSEEFEVIDVVRHEVDRVLPLLEGRPVELTVDDRGAPRLYAPPNVLNVMLGNLLSNAVRFTESGRIDVQVHPDRIEVRDTGIGMSREALARVFDPFYRVDPERDGRGMGLSIVRRLGDRFGWPVALHSAPGEGTVATIHFEL</sequence>
<dbReference type="SMART" id="SM00388">
    <property type="entry name" value="HisKA"/>
    <property type="match status" value="1"/>
</dbReference>
<dbReference type="PRINTS" id="PR00344">
    <property type="entry name" value="BCTRLSENSOR"/>
</dbReference>
<dbReference type="InterPro" id="IPR036890">
    <property type="entry name" value="HATPase_C_sf"/>
</dbReference>
<accession>A0A2U9TJ98</accession>
<evidence type="ECO:0000256" key="2">
    <source>
        <dbReference type="ARBA" id="ARBA00004370"/>
    </source>
</evidence>
<evidence type="ECO:0000256" key="6">
    <source>
        <dbReference type="ARBA" id="ARBA00022692"/>
    </source>
</evidence>
<evidence type="ECO:0000313" key="12">
    <source>
        <dbReference type="EMBL" id="AWV08150.1"/>
    </source>
</evidence>
<dbReference type="InterPro" id="IPR003594">
    <property type="entry name" value="HATPase_dom"/>
</dbReference>
<dbReference type="Proteomes" id="UP000249447">
    <property type="component" value="Chromosome"/>
</dbReference>
<dbReference type="InterPro" id="IPR004358">
    <property type="entry name" value="Sig_transdc_His_kin-like_C"/>
</dbReference>
<dbReference type="PROSITE" id="PS50109">
    <property type="entry name" value="HIS_KIN"/>
    <property type="match status" value="1"/>
</dbReference>
<dbReference type="InterPro" id="IPR050428">
    <property type="entry name" value="TCS_sensor_his_kinase"/>
</dbReference>
<protein>
    <recommendedName>
        <fullName evidence="3">histidine kinase</fullName>
        <ecNumber evidence="3">2.7.13.3</ecNumber>
    </recommendedName>
</protein>
<dbReference type="PANTHER" id="PTHR45436:SF16">
    <property type="entry name" value="HISTIDINE KINASE"/>
    <property type="match status" value="1"/>
</dbReference>
<dbReference type="SUPFAM" id="SSF47384">
    <property type="entry name" value="Homodimeric domain of signal transducing histidine kinase"/>
    <property type="match status" value="1"/>
</dbReference>
<dbReference type="InterPro" id="IPR036097">
    <property type="entry name" value="HisK_dim/P_sf"/>
</dbReference>
<keyword evidence="7" id="KW-0418">Kinase</keyword>
<dbReference type="EMBL" id="CP029843">
    <property type="protein sequence ID" value="AWV08150.1"/>
    <property type="molecule type" value="Genomic_DNA"/>
</dbReference>
<dbReference type="Pfam" id="PF00512">
    <property type="entry name" value="HisKA"/>
    <property type="match status" value="1"/>
</dbReference>
<proteinExistence type="predicted"/>
<dbReference type="Pfam" id="PF02518">
    <property type="entry name" value="HATPase_c"/>
    <property type="match status" value="1"/>
</dbReference>
<dbReference type="Gene3D" id="1.10.287.130">
    <property type="match status" value="1"/>
</dbReference>
<gene>
    <name evidence="12" type="ORF">C9I47_2472</name>
</gene>
<dbReference type="GO" id="GO:0005886">
    <property type="term" value="C:plasma membrane"/>
    <property type="evidence" value="ECO:0007669"/>
    <property type="project" value="TreeGrafter"/>
</dbReference>
<feature type="transmembrane region" description="Helical" evidence="10">
    <location>
        <begin position="127"/>
        <end position="152"/>
    </location>
</feature>
<keyword evidence="4" id="KW-0597">Phosphoprotein</keyword>